<organism evidence="2 3">
    <name type="scientific">Acetobacter persici</name>
    <dbReference type="NCBI Taxonomy" id="1076596"/>
    <lineage>
        <taxon>Bacteria</taxon>
        <taxon>Pseudomonadati</taxon>
        <taxon>Pseudomonadota</taxon>
        <taxon>Alphaproteobacteria</taxon>
        <taxon>Acetobacterales</taxon>
        <taxon>Acetobacteraceae</taxon>
        <taxon>Acetobacter</taxon>
    </lineage>
</organism>
<evidence type="ECO:0000313" key="3">
    <source>
        <dbReference type="Proteomes" id="UP000548726"/>
    </source>
</evidence>
<dbReference type="InterPro" id="IPR051396">
    <property type="entry name" value="Bact_Antivir_Def_Nuclease"/>
</dbReference>
<dbReference type="RefSeq" id="WP_179194486.1">
    <property type="nucleotide sequence ID" value="NZ_BLJP01000007.1"/>
</dbReference>
<protein>
    <recommendedName>
        <fullName evidence="1">ATPase AAA-type core domain-containing protein</fullName>
    </recommendedName>
</protein>
<dbReference type="CDD" id="cd00267">
    <property type="entry name" value="ABC_ATPase"/>
    <property type="match status" value="1"/>
</dbReference>
<gene>
    <name evidence="2" type="ORF">DmAi_19280</name>
</gene>
<dbReference type="EMBL" id="BLJP01000007">
    <property type="protein sequence ID" value="GFE93869.1"/>
    <property type="molecule type" value="Genomic_DNA"/>
</dbReference>
<dbReference type="PANTHER" id="PTHR43581:SF2">
    <property type="entry name" value="EXCINUCLEASE ATPASE SUBUNIT"/>
    <property type="match status" value="1"/>
</dbReference>
<dbReference type="GO" id="GO:0016887">
    <property type="term" value="F:ATP hydrolysis activity"/>
    <property type="evidence" value="ECO:0007669"/>
    <property type="project" value="InterPro"/>
</dbReference>
<comment type="caution">
    <text evidence="2">The sequence shown here is derived from an EMBL/GenBank/DDBJ whole genome shotgun (WGS) entry which is preliminary data.</text>
</comment>
<dbReference type="GO" id="GO:0005524">
    <property type="term" value="F:ATP binding"/>
    <property type="evidence" value="ECO:0007669"/>
    <property type="project" value="InterPro"/>
</dbReference>
<dbReference type="Pfam" id="PF13304">
    <property type="entry name" value="AAA_21"/>
    <property type="match status" value="1"/>
</dbReference>
<dbReference type="InterPro" id="IPR027417">
    <property type="entry name" value="P-loop_NTPase"/>
</dbReference>
<proteinExistence type="predicted"/>
<dbReference type="AlphaFoldDB" id="A0A6V8I8D3"/>
<evidence type="ECO:0000259" key="1">
    <source>
        <dbReference type="Pfam" id="PF13304"/>
    </source>
</evidence>
<dbReference type="PANTHER" id="PTHR43581">
    <property type="entry name" value="ATP/GTP PHOSPHATASE"/>
    <property type="match status" value="1"/>
</dbReference>
<dbReference type="Gene3D" id="3.40.50.300">
    <property type="entry name" value="P-loop containing nucleotide triphosphate hydrolases"/>
    <property type="match status" value="1"/>
</dbReference>
<dbReference type="SUPFAM" id="SSF52540">
    <property type="entry name" value="P-loop containing nucleoside triphosphate hydrolases"/>
    <property type="match status" value="1"/>
</dbReference>
<name>A0A6V8I8D3_9PROT</name>
<sequence>MYGNRFIISSKDKIREYNNFYHSLNDSDTIPVSKFILEAMGLILKNRKEYYSEIRTITQVKMDEFIKSNTSENYLIKKEIPFLIKKGGGYITQYEMSSGEFMILRLLRFIDSKMIGKEPDTRLVLIDEVEIGLHPSAQKRLFSFFKSITREKNIFVIFSTHSQSIINICNPENIYLMENINGNVSYKNPCFPQYAVRNMYEINGYDYLIIVEDELARRIVLDIIKKNNLADNKLIHVMSGGGWTQIVNLMNDMYFNKLLPSSRVISVLDKDIKEKFYDKYMSPCLKCKYANPDDNVPYEDRNKFIKNNIMFKDDILFLPIPSLEKEIKNNLLESIDYDFIHMLDNTVFFKTISVFDTLDKYKEDRIDFEKKNDGKKIR</sequence>
<dbReference type="Proteomes" id="UP000548726">
    <property type="component" value="Unassembled WGS sequence"/>
</dbReference>
<keyword evidence="3" id="KW-1185">Reference proteome</keyword>
<feature type="domain" description="ATPase AAA-type core" evidence="1">
    <location>
        <begin position="47"/>
        <end position="167"/>
    </location>
</feature>
<evidence type="ECO:0000313" key="2">
    <source>
        <dbReference type="EMBL" id="GFE93869.1"/>
    </source>
</evidence>
<dbReference type="InterPro" id="IPR003959">
    <property type="entry name" value="ATPase_AAA_core"/>
</dbReference>
<reference evidence="2 3" key="1">
    <citation type="journal article" date="2020" name="Cell Rep.">
        <title>Local necrotic cells trigger systemic immune activation via gut microbiome dysbiosis in Drosophila.</title>
        <authorList>
            <person name="Kosakamoto H."/>
            <person name="Yamauchi T."/>
            <person name="Akuzawa-Tokita Y."/>
            <person name="Nishimura K."/>
            <person name="Soga T."/>
            <person name="Murakami T."/>
            <person name="Mori H."/>
            <person name="Yamamoto K."/>
            <person name="Miyazaki R."/>
            <person name="Koto A."/>
            <person name="Miura M."/>
            <person name="Obata F."/>
        </authorList>
    </citation>
    <scope>NUCLEOTIDE SEQUENCE [LARGE SCALE GENOMIC DNA]</scope>
    <source>
        <strain evidence="2 3">Ai</strain>
    </source>
</reference>
<accession>A0A6V8I8D3</accession>